<accession>A0ACC3C6Z6</accession>
<proteinExistence type="predicted"/>
<name>A0ACC3C6Z6_PYRYE</name>
<dbReference type="EMBL" id="CM020619">
    <property type="protein sequence ID" value="KAK1865506.1"/>
    <property type="molecule type" value="Genomic_DNA"/>
</dbReference>
<reference evidence="1" key="1">
    <citation type="submission" date="2019-11" db="EMBL/GenBank/DDBJ databases">
        <title>Nori genome reveals adaptations in red seaweeds to the harsh intertidal environment.</title>
        <authorList>
            <person name="Wang D."/>
            <person name="Mao Y."/>
        </authorList>
    </citation>
    <scope>NUCLEOTIDE SEQUENCE</scope>
    <source>
        <tissue evidence="1">Gametophyte</tissue>
    </source>
</reference>
<keyword evidence="2" id="KW-1185">Reference proteome</keyword>
<sequence length="472" mass="49705">MAPVRASCRRAAVTPAAAQGSSVALAATHPPPSTGGRYGGLAGRKRAADGPPLAEEPPLGRRRSARVQGQAPELTPLAVPPRRHRARPAPLSPLVTSAHVPGVGPGLLDLPTDLLLGLGAELAPADLFALAGSCRSMRAMFRRGAWVRLFECICLPTAKPPAKGAEVASPATPAGAVGPPRQLVGPDQDSRRWHLGRHVFSPAAAEAEARRIVVLVAALAMVPEKGVMEQVNLRTELRMAVTVGWAVYNKQSLPLVLASSRIGLSSVGHGAQVYRVLPINAARRFWHVSDSAFASLPTTDVGAPSTAALSAELRTVGGLTRAVVRRKGSVSALLRTASRMRALADKAAVRAAANRVTLDTLAVERGLHRFPGAAQVACDSVPLLKDYMAGRLAKCTGTDARVTAAVDVVTAAYEAMSPTFLWGKLMRQTGGSGLWLNERHQWSWPACLRRCVSAPSGEATSLAIAYEKNYNL</sequence>
<evidence type="ECO:0000313" key="2">
    <source>
        <dbReference type="Proteomes" id="UP000798662"/>
    </source>
</evidence>
<organism evidence="1 2">
    <name type="scientific">Pyropia yezoensis</name>
    <name type="common">Susabi-nori</name>
    <name type="synonym">Porphyra yezoensis</name>
    <dbReference type="NCBI Taxonomy" id="2788"/>
    <lineage>
        <taxon>Eukaryota</taxon>
        <taxon>Rhodophyta</taxon>
        <taxon>Bangiophyceae</taxon>
        <taxon>Bangiales</taxon>
        <taxon>Bangiaceae</taxon>
        <taxon>Pyropia</taxon>
    </lineage>
</organism>
<dbReference type="Proteomes" id="UP000798662">
    <property type="component" value="Chromosome 2"/>
</dbReference>
<gene>
    <name evidence="1" type="ORF">I4F81_008037</name>
</gene>
<protein>
    <submittedName>
        <fullName evidence="1">Uncharacterized protein</fullName>
    </submittedName>
</protein>
<comment type="caution">
    <text evidence="1">The sequence shown here is derived from an EMBL/GenBank/DDBJ whole genome shotgun (WGS) entry which is preliminary data.</text>
</comment>
<evidence type="ECO:0000313" key="1">
    <source>
        <dbReference type="EMBL" id="KAK1865506.1"/>
    </source>
</evidence>